<dbReference type="OrthoDB" id="2159336at2759"/>
<proteinExistence type="predicted"/>
<evidence type="ECO:0000313" key="2">
    <source>
        <dbReference type="Proteomes" id="UP000324222"/>
    </source>
</evidence>
<organism evidence="1 2">
    <name type="scientific">Portunus trituberculatus</name>
    <name type="common">Swimming crab</name>
    <name type="synonym">Neptunus trituberculatus</name>
    <dbReference type="NCBI Taxonomy" id="210409"/>
    <lineage>
        <taxon>Eukaryota</taxon>
        <taxon>Metazoa</taxon>
        <taxon>Ecdysozoa</taxon>
        <taxon>Arthropoda</taxon>
        <taxon>Crustacea</taxon>
        <taxon>Multicrustacea</taxon>
        <taxon>Malacostraca</taxon>
        <taxon>Eumalacostraca</taxon>
        <taxon>Eucarida</taxon>
        <taxon>Decapoda</taxon>
        <taxon>Pleocyemata</taxon>
        <taxon>Brachyura</taxon>
        <taxon>Eubrachyura</taxon>
        <taxon>Portunoidea</taxon>
        <taxon>Portunidae</taxon>
        <taxon>Portuninae</taxon>
        <taxon>Portunus</taxon>
    </lineage>
</organism>
<dbReference type="AlphaFoldDB" id="A0A5B7JKT8"/>
<dbReference type="Proteomes" id="UP000324222">
    <property type="component" value="Unassembled WGS sequence"/>
</dbReference>
<sequence length="60" mass="6304">MVVPRACSEGEWTRGVMVERNQTAVTGSAGVTGCLSPQCHSATLTTPMKDQAGLSTFFIS</sequence>
<dbReference type="EMBL" id="VSRR010100015">
    <property type="protein sequence ID" value="MPC94836.1"/>
    <property type="molecule type" value="Genomic_DNA"/>
</dbReference>
<comment type="caution">
    <text evidence="1">The sequence shown here is derived from an EMBL/GenBank/DDBJ whole genome shotgun (WGS) entry which is preliminary data.</text>
</comment>
<keyword evidence="2" id="KW-1185">Reference proteome</keyword>
<name>A0A5B7JKT8_PORTR</name>
<reference evidence="1 2" key="1">
    <citation type="submission" date="2019-05" db="EMBL/GenBank/DDBJ databases">
        <title>Another draft genome of Portunus trituberculatus and its Hox gene families provides insights of decapod evolution.</title>
        <authorList>
            <person name="Jeong J.-H."/>
            <person name="Song I."/>
            <person name="Kim S."/>
            <person name="Choi T."/>
            <person name="Kim D."/>
            <person name="Ryu S."/>
            <person name="Kim W."/>
        </authorList>
    </citation>
    <scope>NUCLEOTIDE SEQUENCE [LARGE SCALE GENOMIC DNA]</scope>
    <source>
        <tissue evidence="1">Muscle</tissue>
    </source>
</reference>
<evidence type="ECO:0000313" key="1">
    <source>
        <dbReference type="EMBL" id="MPC94836.1"/>
    </source>
</evidence>
<accession>A0A5B7JKT8</accession>
<protein>
    <submittedName>
        <fullName evidence="1">Uncharacterized protein</fullName>
    </submittedName>
</protein>
<dbReference type="PROSITE" id="PS51257">
    <property type="entry name" value="PROKAR_LIPOPROTEIN"/>
    <property type="match status" value="1"/>
</dbReference>
<gene>
    <name evidence="1" type="ORF">E2C01_090023</name>
</gene>